<proteinExistence type="predicted"/>
<dbReference type="EMBL" id="BDIP01006828">
    <property type="protein sequence ID" value="GCA64302.1"/>
    <property type="molecule type" value="Genomic_DNA"/>
</dbReference>
<dbReference type="Proteomes" id="UP000265618">
    <property type="component" value="Unassembled WGS sequence"/>
</dbReference>
<protein>
    <submittedName>
        <fullName evidence="1">Uncharacterized protein</fullName>
    </submittedName>
</protein>
<comment type="caution">
    <text evidence="1">The sequence shown here is derived from an EMBL/GenBank/DDBJ whole genome shotgun (WGS) entry which is preliminary data.</text>
</comment>
<sequence length="129" mass="13962">MRLPLTLPSVWEDVTVGLPPPLSVAPTCSISLSPCDASPSEDASSACLKLCTKDTFTPTILAIAAPQQPSRVTFSPHTDPFSARTSVGSSQELMNMIRLIRLPSCCVHRSFFMRVRAESIGRADRYPGL</sequence>
<evidence type="ECO:0000313" key="2">
    <source>
        <dbReference type="Proteomes" id="UP000265618"/>
    </source>
</evidence>
<gene>
    <name evidence="1" type="ORF">KIPB_013874</name>
</gene>
<organism evidence="1 2">
    <name type="scientific">Kipferlia bialata</name>
    <dbReference type="NCBI Taxonomy" id="797122"/>
    <lineage>
        <taxon>Eukaryota</taxon>
        <taxon>Metamonada</taxon>
        <taxon>Carpediemonas-like organisms</taxon>
        <taxon>Kipferlia</taxon>
    </lineage>
</organism>
<dbReference type="AlphaFoldDB" id="A0A391P9G6"/>
<accession>A0A391P9G6</accession>
<keyword evidence="2" id="KW-1185">Reference proteome</keyword>
<name>A0A391P9G6_9EUKA</name>
<reference evidence="1 2" key="1">
    <citation type="journal article" date="2018" name="PLoS ONE">
        <title>The draft genome of Kipferlia bialata reveals reductive genome evolution in fornicate parasites.</title>
        <authorList>
            <person name="Tanifuji G."/>
            <person name="Takabayashi S."/>
            <person name="Kume K."/>
            <person name="Takagi M."/>
            <person name="Nakayama T."/>
            <person name="Kamikawa R."/>
            <person name="Inagaki Y."/>
            <person name="Hashimoto T."/>
        </authorList>
    </citation>
    <scope>NUCLEOTIDE SEQUENCE [LARGE SCALE GENOMIC DNA]</scope>
    <source>
        <strain evidence="1">NY0173</strain>
    </source>
</reference>
<evidence type="ECO:0000313" key="1">
    <source>
        <dbReference type="EMBL" id="GCA64302.1"/>
    </source>
</evidence>